<dbReference type="Gene3D" id="3.40.50.2300">
    <property type="match status" value="1"/>
</dbReference>
<accession>A0A1J5RUB1</accession>
<comment type="caution">
    <text evidence="2">The sequence shown here is derived from an EMBL/GenBank/DDBJ whole genome shotgun (WGS) entry which is preliminary data.</text>
</comment>
<dbReference type="InterPro" id="IPR052893">
    <property type="entry name" value="TCS_response_regulator"/>
</dbReference>
<dbReference type="PROSITE" id="PS50110">
    <property type="entry name" value="RESPONSE_REGULATORY"/>
    <property type="match status" value="1"/>
</dbReference>
<dbReference type="AlphaFoldDB" id="A0A1J5RUB1"/>
<dbReference type="InterPro" id="IPR001789">
    <property type="entry name" value="Sig_transdc_resp-reg_receiver"/>
</dbReference>
<dbReference type="Pfam" id="PF00072">
    <property type="entry name" value="Response_reg"/>
    <property type="match status" value="1"/>
</dbReference>
<proteinExistence type="predicted"/>
<sequence>MTTEERPYKEVTILLVDDDDVDVMGVERALKKLKILNPIVRARDGIEGLALLRDPQAVKRPYIVLLDLNMPRMNGQEMLAELRKDSALSSAVVFILTTSKADEDKVEAYQQHVAGYIIKSQVGDGFLRVMEMLDHYWRVVELPVEH</sequence>
<dbReference type="SMART" id="SM00448">
    <property type="entry name" value="REC"/>
    <property type="match status" value="1"/>
</dbReference>
<name>A0A1J5RUB1_9ZZZZ</name>
<feature type="domain" description="Response regulatory" evidence="1">
    <location>
        <begin position="12"/>
        <end position="134"/>
    </location>
</feature>
<dbReference type="PANTHER" id="PTHR44520">
    <property type="entry name" value="RESPONSE REGULATOR RCP1-RELATED"/>
    <property type="match status" value="1"/>
</dbReference>
<dbReference type="SUPFAM" id="SSF52172">
    <property type="entry name" value="CheY-like"/>
    <property type="match status" value="1"/>
</dbReference>
<reference evidence="2" key="1">
    <citation type="submission" date="2016-10" db="EMBL/GenBank/DDBJ databases">
        <title>Sequence of Gallionella enrichment culture.</title>
        <authorList>
            <person name="Poehlein A."/>
            <person name="Muehling M."/>
            <person name="Daniel R."/>
        </authorList>
    </citation>
    <scope>NUCLEOTIDE SEQUENCE</scope>
</reference>
<dbReference type="EMBL" id="MLJW01000107">
    <property type="protein sequence ID" value="OIQ99329.1"/>
    <property type="molecule type" value="Genomic_DNA"/>
</dbReference>
<dbReference type="GO" id="GO:0000160">
    <property type="term" value="P:phosphorelay signal transduction system"/>
    <property type="evidence" value="ECO:0007669"/>
    <property type="project" value="InterPro"/>
</dbReference>
<dbReference type="CDD" id="cd17557">
    <property type="entry name" value="REC_Rcp-like"/>
    <property type="match status" value="1"/>
</dbReference>
<gene>
    <name evidence="2" type="primary">rcp1_15</name>
    <name evidence="2" type="ORF">GALL_185660</name>
</gene>
<evidence type="ECO:0000259" key="1">
    <source>
        <dbReference type="PROSITE" id="PS50110"/>
    </source>
</evidence>
<organism evidence="2">
    <name type="scientific">mine drainage metagenome</name>
    <dbReference type="NCBI Taxonomy" id="410659"/>
    <lineage>
        <taxon>unclassified sequences</taxon>
        <taxon>metagenomes</taxon>
        <taxon>ecological metagenomes</taxon>
    </lineage>
</organism>
<protein>
    <submittedName>
        <fullName evidence="2">Response regulator rcp1</fullName>
    </submittedName>
</protein>
<dbReference type="InterPro" id="IPR011006">
    <property type="entry name" value="CheY-like_superfamily"/>
</dbReference>
<evidence type="ECO:0000313" key="2">
    <source>
        <dbReference type="EMBL" id="OIQ99329.1"/>
    </source>
</evidence>
<dbReference type="PANTHER" id="PTHR44520:SF2">
    <property type="entry name" value="RESPONSE REGULATOR RCP1"/>
    <property type="match status" value="1"/>
</dbReference>